<dbReference type="EMBL" id="UZAF01022345">
    <property type="protein sequence ID" value="VDO84651.1"/>
    <property type="molecule type" value="Genomic_DNA"/>
</dbReference>
<reference evidence="1 2" key="1">
    <citation type="submission" date="2018-11" db="EMBL/GenBank/DDBJ databases">
        <authorList>
            <consortium name="Pathogen Informatics"/>
        </authorList>
    </citation>
    <scope>NUCLEOTIDE SEQUENCE [LARGE SCALE GENOMIC DNA]</scope>
    <source>
        <strain evidence="1 2">MHpl1</strain>
    </source>
</reference>
<evidence type="ECO:0000313" key="2">
    <source>
        <dbReference type="Proteomes" id="UP000268014"/>
    </source>
</evidence>
<dbReference type="AlphaFoldDB" id="A0A3P7YBF5"/>
<proteinExistence type="predicted"/>
<gene>
    <name evidence="1" type="ORF">HPLM_LOCUS20567</name>
</gene>
<keyword evidence="2" id="KW-1185">Reference proteome</keyword>
<name>A0A3P7YBF5_HAEPC</name>
<evidence type="ECO:0000313" key="1">
    <source>
        <dbReference type="EMBL" id="VDO84651.1"/>
    </source>
</evidence>
<protein>
    <submittedName>
        <fullName evidence="1">Uncharacterized protein</fullName>
    </submittedName>
</protein>
<accession>A0A3P7YBF5</accession>
<dbReference type="Proteomes" id="UP000268014">
    <property type="component" value="Unassembled WGS sequence"/>
</dbReference>
<sequence length="88" mass="9940">MSSLSICSFSLRISSASCFNSSRLFLNSFFLFSNSSFSFSAILRLSMAFQSTIVLPDDIIEFWQQFKINLLLFFFILSSSNSLSFSTA</sequence>
<organism evidence="1 2">
    <name type="scientific">Haemonchus placei</name>
    <name type="common">Barber's pole worm</name>
    <dbReference type="NCBI Taxonomy" id="6290"/>
    <lineage>
        <taxon>Eukaryota</taxon>
        <taxon>Metazoa</taxon>
        <taxon>Ecdysozoa</taxon>
        <taxon>Nematoda</taxon>
        <taxon>Chromadorea</taxon>
        <taxon>Rhabditida</taxon>
        <taxon>Rhabditina</taxon>
        <taxon>Rhabditomorpha</taxon>
        <taxon>Strongyloidea</taxon>
        <taxon>Trichostrongylidae</taxon>
        <taxon>Haemonchus</taxon>
    </lineage>
</organism>